<dbReference type="PANTHER" id="PTHR31435:SF10">
    <property type="entry name" value="BSR4717 PROTEIN"/>
    <property type="match status" value="1"/>
</dbReference>
<dbReference type="SUPFAM" id="SSF55729">
    <property type="entry name" value="Acyl-CoA N-acyltransferases (Nat)"/>
    <property type="match status" value="1"/>
</dbReference>
<feature type="domain" description="N-acetyltransferase" evidence="2">
    <location>
        <begin position="10"/>
        <end position="96"/>
    </location>
</feature>
<feature type="compositionally biased region" description="Basic and acidic residues" evidence="1">
    <location>
        <begin position="102"/>
        <end position="112"/>
    </location>
</feature>
<dbReference type="AlphaFoldDB" id="A0A846XW43"/>
<dbReference type="EMBL" id="JAAXOP010000003">
    <property type="protein sequence ID" value="NKY49885.1"/>
    <property type="molecule type" value="Genomic_DNA"/>
</dbReference>
<keyword evidence="4" id="KW-1185">Reference proteome</keyword>
<protein>
    <submittedName>
        <fullName evidence="3">N-acetyltransferase</fullName>
    </submittedName>
</protein>
<keyword evidence="3" id="KW-0808">Transferase</keyword>
<dbReference type="Gene3D" id="3.40.630.30">
    <property type="match status" value="1"/>
</dbReference>
<comment type="caution">
    <text evidence="3">The sequence shown here is derived from an EMBL/GenBank/DDBJ whole genome shotgun (WGS) entry which is preliminary data.</text>
</comment>
<dbReference type="PROSITE" id="PS51729">
    <property type="entry name" value="GNAT_YJDJ"/>
    <property type="match status" value="1"/>
</dbReference>
<gene>
    <name evidence="3" type="ORF">HGA08_06620</name>
</gene>
<dbReference type="RefSeq" id="WP_067870426.1">
    <property type="nucleotide sequence ID" value="NZ_JAAXOP010000003.1"/>
</dbReference>
<name>A0A846XW43_9NOCA</name>
<accession>A0A846XW43</accession>
<evidence type="ECO:0000256" key="1">
    <source>
        <dbReference type="SAM" id="MobiDB-lite"/>
    </source>
</evidence>
<sequence>MTTEQQPDPVVTQAAERFDISVDDRPAGFAEFVDHGGQRIFHHTEIGSDFAGRGLAGALVSQALIRTRAAGLRVVPVCPFVAGYIDKHPEFADITDPVTPEAEDHVHSRNRD</sequence>
<dbReference type="InterPro" id="IPR031165">
    <property type="entry name" value="GNAT_YJDJ"/>
</dbReference>
<organism evidence="3 4">
    <name type="scientific">Nocardia vermiculata</name>
    <dbReference type="NCBI Taxonomy" id="257274"/>
    <lineage>
        <taxon>Bacteria</taxon>
        <taxon>Bacillati</taxon>
        <taxon>Actinomycetota</taxon>
        <taxon>Actinomycetes</taxon>
        <taxon>Mycobacteriales</taxon>
        <taxon>Nocardiaceae</taxon>
        <taxon>Nocardia</taxon>
    </lineage>
</organism>
<proteinExistence type="predicted"/>
<feature type="region of interest" description="Disordered" evidence="1">
    <location>
        <begin position="92"/>
        <end position="112"/>
    </location>
</feature>
<evidence type="ECO:0000259" key="2">
    <source>
        <dbReference type="PROSITE" id="PS51729"/>
    </source>
</evidence>
<evidence type="ECO:0000313" key="4">
    <source>
        <dbReference type="Proteomes" id="UP000565711"/>
    </source>
</evidence>
<dbReference type="Proteomes" id="UP000565711">
    <property type="component" value="Unassembled WGS sequence"/>
</dbReference>
<dbReference type="GO" id="GO:0016740">
    <property type="term" value="F:transferase activity"/>
    <property type="evidence" value="ECO:0007669"/>
    <property type="project" value="UniProtKB-KW"/>
</dbReference>
<evidence type="ECO:0000313" key="3">
    <source>
        <dbReference type="EMBL" id="NKY49885.1"/>
    </source>
</evidence>
<dbReference type="InterPro" id="IPR045057">
    <property type="entry name" value="Gcn5-rel_NAT"/>
</dbReference>
<dbReference type="InterPro" id="IPR016181">
    <property type="entry name" value="Acyl_CoA_acyltransferase"/>
</dbReference>
<dbReference type="Pfam" id="PF14542">
    <property type="entry name" value="Acetyltransf_CG"/>
    <property type="match status" value="1"/>
</dbReference>
<dbReference type="PANTHER" id="PTHR31435">
    <property type="entry name" value="PROTEIN NATD1"/>
    <property type="match status" value="1"/>
</dbReference>
<reference evidence="3 4" key="1">
    <citation type="submission" date="2020-04" db="EMBL/GenBank/DDBJ databases">
        <title>MicrobeNet Type strains.</title>
        <authorList>
            <person name="Nicholson A.C."/>
        </authorList>
    </citation>
    <scope>NUCLEOTIDE SEQUENCE [LARGE SCALE GENOMIC DNA]</scope>
    <source>
        <strain evidence="3 4">JCM 12354</strain>
    </source>
</reference>